<evidence type="ECO:0000313" key="1">
    <source>
        <dbReference type="EMBL" id="KAK1406982.1"/>
    </source>
</evidence>
<gene>
    <name evidence="1" type="ORF">QVD17_38592</name>
</gene>
<dbReference type="EMBL" id="JAUHHV010000011">
    <property type="protein sequence ID" value="KAK1406982.1"/>
    <property type="molecule type" value="Genomic_DNA"/>
</dbReference>
<proteinExistence type="predicted"/>
<protein>
    <submittedName>
        <fullName evidence="1">Uncharacterized protein</fullName>
    </submittedName>
</protein>
<name>A0AAD8NFH7_TARER</name>
<dbReference type="Proteomes" id="UP001229421">
    <property type="component" value="Unassembled WGS sequence"/>
</dbReference>
<comment type="caution">
    <text evidence="1">The sequence shown here is derived from an EMBL/GenBank/DDBJ whole genome shotgun (WGS) entry which is preliminary data.</text>
</comment>
<sequence>MNRTLMNSSTGSSFVLPGRQRYLVASSRRASTRTPRCATVVEIVLLQLRSGRLCFISEIQSLISEYSSAYDFRVSGYQINRIIDLLIQDYIGITFKVADSPLFQGCDFGVAITRIHDPYKDKHGHDLGQFNVLVPLDKDIMSCTPFSHYKYAKPVPCHLRRRRNARL</sequence>
<dbReference type="AlphaFoldDB" id="A0AAD8NFH7"/>
<keyword evidence="2" id="KW-1185">Reference proteome</keyword>
<accession>A0AAD8NFH7</accession>
<evidence type="ECO:0000313" key="2">
    <source>
        <dbReference type="Proteomes" id="UP001229421"/>
    </source>
</evidence>
<reference evidence="1" key="1">
    <citation type="journal article" date="2023" name="bioRxiv">
        <title>Improved chromosome-level genome assembly for marigold (Tagetes erecta).</title>
        <authorList>
            <person name="Jiang F."/>
            <person name="Yuan L."/>
            <person name="Wang S."/>
            <person name="Wang H."/>
            <person name="Xu D."/>
            <person name="Wang A."/>
            <person name="Fan W."/>
        </authorList>
    </citation>
    <scope>NUCLEOTIDE SEQUENCE</scope>
    <source>
        <strain evidence="1">WSJ</strain>
        <tissue evidence="1">Leaf</tissue>
    </source>
</reference>
<organism evidence="1 2">
    <name type="scientific">Tagetes erecta</name>
    <name type="common">African marigold</name>
    <dbReference type="NCBI Taxonomy" id="13708"/>
    <lineage>
        <taxon>Eukaryota</taxon>
        <taxon>Viridiplantae</taxon>
        <taxon>Streptophyta</taxon>
        <taxon>Embryophyta</taxon>
        <taxon>Tracheophyta</taxon>
        <taxon>Spermatophyta</taxon>
        <taxon>Magnoliopsida</taxon>
        <taxon>eudicotyledons</taxon>
        <taxon>Gunneridae</taxon>
        <taxon>Pentapetalae</taxon>
        <taxon>asterids</taxon>
        <taxon>campanulids</taxon>
        <taxon>Asterales</taxon>
        <taxon>Asteraceae</taxon>
        <taxon>Asteroideae</taxon>
        <taxon>Heliantheae alliance</taxon>
        <taxon>Tageteae</taxon>
        <taxon>Tagetes</taxon>
    </lineage>
</organism>